<dbReference type="Proteomes" id="UP001465426">
    <property type="component" value="Unassembled WGS sequence"/>
</dbReference>
<gene>
    <name evidence="1" type="ORF">WMO63_21090</name>
</gene>
<sequence length="63" mass="7356">MDLPMPNLYLTLNVRLHDLVKLERIHVRRNLAVKGNSPVQKGDIRIENRVERKKYKESGGNCE</sequence>
<dbReference type="EMBL" id="JBBMFN010000080">
    <property type="protein sequence ID" value="MEQ2468158.1"/>
    <property type="molecule type" value="Genomic_DNA"/>
</dbReference>
<evidence type="ECO:0000313" key="1">
    <source>
        <dbReference type="EMBL" id="MEQ2468158.1"/>
    </source>
</evidence>
<keyword evidence="2" id="KW-1185">Reference proteome</keyword>
<organism evidence="1 2">
    <name type="scientific">Niallia hominis</name>
    <dbReference type="NCBI Taxonomy" id="3133173"/>
    <lineage>
        <taxon>Bacteria</taxon>
        <taxon>Bacillati</taxon>
        <taxon>Bacillota</taxon>
        <taxon>Bacilli</taxon>
        <taxon>Bacillales</taxon>
        <taxon>Bacillaceae</taxon>
        <taxon>Niallia</taxon>
    </lineage>
</organism>
<accession>A0ABV1F6G4</accession>
<protein>
    <submittedName>
        <fullName evidence="1">Uncharacterized protein</fullName>
    </submittedName>
</protein>
<comment type="caution">
    <text evidence="1">The sequence shown here is derived from an EMBL/GenBank/DDBJ whole genome shotgun (WGS) entry which is preliminary data.</text>
</comment>
<evidence type="ECO:0000313" key="2">
    <source>
        <dbReference type="Proteomes" id="UP001465426"/>
    </source>
</evidence>
<proteinExistence type="predicted"/>
<name>A0ABV1F6G4_9BACI</name>
<dbReference type="RefSeq" id="WP_031536924.1">
    <property type="nucleotide sequence ID" value="NZ_JBBMFN010000080.1"/>
</dbReference>
<reference evidence="1 2" key="1">
    <citation type="submission" date="2024-03" db="EMBL/GenBank/DDBJ databases">
        <title>Human intestinal bacterial collection.</title>
        <authorList>
            <person name="Pauvert C."/>
            <person name="Hitch T.C.A."/>
            <person name="Clavel T."/>
        </authorList>
    </citation>
    <scope>NUCLEOTIDE SEQUENCE [LARGE SCALE GENOMIC DNA]</scope>
    <source>
        <strain evidence="1 2">CLA-SR-H024</strain>
    </source>
</reference>